<proteinExistence type="predicted"/>
<comment type="caution">
    <text evidence="2">The sequence shown here is derived from an EMBL/GenBank/DDBJ whole genome shotgun (WGS) entry which is preliminary data.</text>
</comment>
<feature type="region of interest" description="Disordered" evidence="1">
    <location>
        <begin position="85"/>
        <end position="108"/>
    </location>
</feature>
<reference evidence="2 3" key="1">
    <citation type="submission" date="2020-02" db="EMBL/GenBank/DDBJ databases">
        <authorList>
            <person name="Ma Q."/>
            <person name="Huang Y."/>
            <person name="Song X."/>
            <person name="Pei D."/>
        </authorList>
    </citation>
    <scope>NUCLEOTIDE SEQUENCE [LARGE SCALE GENOMIC DNA]</scope>
    <source>
        <strain evidence="2">Sxm20200214</strain>
        <tissue evidence="2">Leaf</tissue>
    </source>
</reference>
<protein>
    <submittedName>
        <fullName evidence="2">Uncharacterized protein</fullName>
    </submittedName>
</protein>
<sequence>MVPDHHLLRQIYTNHQPQSTSAASMVSTSMPRKDLFLYSNLSLIASVTSTINYLTNPLQLHPPFPCPHLFHRQILAVLSSHFPRPSLPSAPHNQSQPTSHTNHSLLHRESPRPHLLHCQILVVLYSHYLRPPPPSAPHKSPHNPPAIQSTSVAFTVSSSMPPKYLLLYSKLSRMASVSSAINHLTNPTSVASTVSSS</sequence>
<gene>
    <name evidence="2" type="ORF">Bca52824_018165</name>
</gene>
<evidence type="ECO:0000313" key="2">
    <source>
        <dbReference type="EMBL" id="KAG2315043.1"/>
    </source>
</evidence>
<keyword evidence="3" id="KW-1185">Reference proteome</keyword>
<feature type="compositionally biased region" description="Polar residues" evidence="1">
    <location>
        <begin position="91"/>
        <end position="104"/>
    </location>
</feature>
<dbReference type="AlphaFoldDB" id="A0A8X7VPY5"/>
<dbReference type="EMBL" id="JAAMPC010000004">
    <property type="protein sequence ID" value="KAG2315043.1"/>
    <property type="molecule type" value="Genomic_DNA"/>
</dbReference>
<evidence type="ECO:0000256" key="1">
    <source>
        <dbReference type="SAM" id="MobiDB-lite"/>
    </source>
</evidence>
<evidence type="ECO:0000313" key="3">
    <source>
        <dbReference type="Proteomes" id="UP000886595"/>
    </source>
</evidence>
<dbReference type="Proteomes" id="UP000886595">
    <property type="component" value="Unassembled WGS sequence"/>
</dbReference>
<organism evidence="2 3">
    <name type="scientific">Brassica carinata</name>
    <name type="common">Ethiopian mustard</name>
    <name type="synonym">Abyssinian cabbage</name>
    <dbReference type="NCBI Taxonomy" id="52824"/>
    <lineage>
        <taxon>Eukaryota</taxon>
        <taxon>Viridiplantae</taxon>
        <taxon>Streptophyta</taxon>
        <taxon>Embryophyta</taxon>
        <taxon>Tracheophyta</taxon>
        <taxon>Spermatophyta</taxon>
        <taxon>Magnoliopsida</taxon>
        <taxon>eudicotyledons</taxon>
        <taxon>Gunneridae</taxon>
        <taxon>Pentapetalae</taxon>
        <taxon>rosids</taxon>
        <taxon>malvids</taxon>
        <taxon>Brassicales</taxon>
        <taxon>Brassicaceae</taxon>
        <taxon>Brassiceae</taxon>
        <taxon>Brassica</taxon>
    </lineage>
</organism>
<name>A0A8X7VPY5_BRACI</name>
<accession>A0A8X7VPY5</accession>